<dbReference type="PANTHER" id="PTHR27002">
    <property type="entry name" value="RECEPTOR-LIKE SERINE/THREONINE-PROTEIN KINASE SD1-8"/>
    <property type="match status" value="1"/>
</dbReference>
<keyword evidence="9" id="KW-0418">Kinase</keyword>
<evidence type="ECO:0000259" key="22">
    <source>
        <dbReference type="PROSITE" id="PS51910"/>
    </source>
</evidence>
<dbReference type="GO" id="GO:0005886">
    <property type="term" value="C:plasma membrane"/>
    <property type="evidence" value="ECO:0007669"/>
    <property type="project" value="TreeGrafter"/>
</dbReference>
<evidence type="ECO:0000256" key="5">
    <source>
        <dbReference type="ARBA" id="ARBA00022692"/>
    </source>
</evidence>
<name>A0AA88E2U6_FICCA</name>
<dbReference type="GO" id="GO:0008061">
    <property type="term" value="F:chitin binding"/>
    <property type="evidence" value="ECO:0007669"/>
    <property type="project" value="InterPro"/>
</dbReference>
<evidence type="ECO:0000256" key="13">
    <source>
        <dbReference type="ARBA" id="ARBA00023157"/>
    </source>
</evidence>
<dbReference type="SMART" id="SM00636">
    <property type="entry name" value="Glyco_18"/>
    <property type="match status" value="1"/>
</dbReference>
<protein>
    <recommendedName>
        <fullName evidence="2">non-specific serine/threonine protein kinase</fullName>
        <ecNumber evidence="2">2.7.11.1</ecNumber>
    </recommendedName>
</protein>
<keyword evidence="4" id="KW-0808">Transferase</keyword>
<evidence type="ECO:0000256" key="3">
    <source>
        <dbReference type="ARBA" id="ARBA00022527"/>
    </source>
</evidence>
<dbReference type="Gene3D" id="3.20.20.80">
    <property type="entry name" value="Glycosidases"/>
    <property type="match status" value="1"/>
</dbReference>
<dbReference type="Pfam" id="PF00704">
    <property type="entry name" value="Glyco_hydro_18"/>
    <property type="match status" value="1"/>
</dbReference>
<evidence type="ECO:0000313" key="23">
    <source>
        <dbReference type="EMBL" id="GMN66615.1"/>
    </source>
</evidence>
<proteinExistence type="predicted"/>
<dbReference type="Proteomes" id="UP001187192">
    <property type="component" value="Unassembled WGS sequence"/>
</dbReference>
<evidence type="ECO:0000256" key="6">
    <source>
        <dbReference type="ARBA" id="ARBA00022729"/>
    </source>
</evidence>
<evidence type="ECO:0000256" key="19">
    <source>
        <dbReference type="SAM" id="MobiDB-lite"/>
    </source>
</evidence>
<evidence type="ECO:0000256" key="16">
    <source>
        <dbReference type="ARBA" id="ARBA00047899"/>
    </source>
</evidence>
<feature type="domain" description="GH18" evidence="22">
    <location>
        <begin position="29"/>
        <end position="386"/>
    </location>
</feature>
<dbReference type="InterPro" id="IPR011583">
    <property type="entry name" value="Chitinase_II/V-like_cat"/>
</dbReference>
<dbReference type="InterPro" id="IPR008271">
    <property type="entry name" value="Ser/Thr_kinase_AS"/>
</dbReference>
<feature type="transmembrane region" description="Helical" evidence="20">
    <location>
        <begin position="394"/>
        <end position="418"/>
    </location>
</feature>
<evidence type="ECO:0000256" key="1">
    <source>
        <dbReference type="ARBA" id="ARBA00004167"/>
    </source>
</evidence>
<evidence type="ECO:0000256" key="18">
    <source>
        <dbReference type="PROSITE-ProRule" id="PRU10141"/>
    </source>
</evidence>
<dbReference type="SUPFAM" id="SSF54556">
    <property type="entry name" value="Chitinase insertion domain"/>
    <property type="match status" value="1"/>
</dbReference>
<dbReference type="InterPro" id="IPR000719">
    <property type="entry name" value="Prot_kinase_dom"/>
</dbReference>
<keyword evidence="15" id="KW-0325">Glycoprotein</keyword>
<feature type="transmembrane region" description="Helical" evidence="20">
    <location>
        <begin position="6"/>
        <end position="24"/>
    </location>
</feature>
<dbReference type="GO" id="GO:0005524">
    <property type="term" value="F:ATP binding"/>
    <property type="evidence" value="ECO:0007669"/>
    <property type="project" value="UniProtKB-UniRule"/>
</dbReference>
<dbReference type="Pfam" id="PF07714">
    <property type="entry name" value="PK_Tyr_Ser-Thr"/>
    <property type="match status" value="1"/>
</dbReference>
<dbReference type="PANTHER" id="PTHR27002:SF559">
    <property type="entry name" value="CYSTEINE-RICH RLK (RECEPTOR-LIKE KINASE) PROTEIN"/>
    <property type="match status" value="1"/>
</dbReference>
<keyword evidence="6" id="KW-0732">Signal</keyword>
<dbReference type="AlphaFoldDB" id="A0AA88E2U6"/>
<organism evidence="23 24">
    <name type="scientific">Ficus carica</name>
    <name type="common">Common fig</name>
    <dbReference type="NCBI Taxonomy" id="3494"/>
    <lineage>
        <taxon>Eukaryota</taxon>
        <taxon>Viridiplantae</taxon>
        <taxon>Streptophyta</taxon>
        <taxon>Embryophyta</taxon>
        <taxon>Tracheophyta</taxon>
        <taxon>Spermatophyta</taxon>
        <taxon>Magnoliopsida</taxon>
        <taxon>eudicotyledons</taxon>
        <taxon>Gunneridae</taxon>
        <taxon>Pentapetalae</taxon>
        <taxon>rosids</taxon>
        <taxon>fabids</taxon>
        <taxon>Rosales</taxon>
        <taxon>Moraceae</taxon>
        <taxon>Ficeae</taxon>
        <taxon>Ficus</taxon>
    </lineage>
</organism>
<dbReference type="PROSITE" id="PS00107">
    <property type="entry name" value="PROTEIN_KINASE_ATP"/>
    <property type="match status" value="1"/>
</dbReference>
<dbReference type="InterPro" id="IPR001245">
    <property type="entry name" value="Ser-Thr/Tyr_kinase_cat_dom"/>
</dbReference>
<evidence type="ECO:0000256" key="9">
    <source>
        <dbReference type="ARBA" id="ARBA00022777"/>
    </source>
</evidence>
<evidence type="ECO:0000256" key="20">
    <source>
        <dbReference type="SAM" id="Phobius"/>
    </source>
</evidence>
<dbReference type="SUPFAM" id="SSF51445">
    <property type="entry name" value="(Trans)glycosidases"/>
    <property type="match status" value="1"/>
</dbReference>
<accession>A0AA88E2U6</accession>
<dbReference type="PROSITE" id="PS00108">
    <property type="entry name" value="PROTEIN_KINASE_ST"/>
    <property type="match status" value="1"/>
</dbReference>
<comment type="catalytic activity">
    <reaction evidence="16">
        <text>L-threonyl-[protein] + ATP = O-phospho-L-threonyl-[protein] + ADP + H(+)</text>
        <dbReference type="Rhea" id="RHEA:46608"/>
        <dbReference type="Rhea" id="RHEA-COMP:11060"/>
        <dbReference type="Rhea" id="RHEA-COMP:11605"/>
        <dbReference type="ChEBI" id="CHEBI:15378"/>
        <dbReference type="ChEBI" id="CHEBI:30013"/>
        <dbReference type="ChEBI" id="CHEBI:30616"/>
        <dbReference type="ChEBI" id="CHEBI:61977"/>
        <dbReference type="ChEBI" id="CHEBI:456216"/>
        <dbReference type="EC" id="2.7.11.1"/>
    </reaction>
</comment>
<dbReference type="FunFam" id="3.30.200.20:FF:000727">
    <property type="entry name" value="Cysteine-rich RLK (RECEPTOR-like protein kinase) 23"/>
    <property type="match status" value="1"/>
</dbReference>
<dbReference type="EMBL" id="BTGU01000345">
    <property type="protein sequence ID" value="GMN66615.1"/>
    <property type="molecule type" value="Genomic_DNA"/>
</dbReference>
<dbReference type="SUPFAM" id="SSF56112">
    <property type="entry name" value="Protein kinase-like (PK-like)"/>
    <property type="match status" value="1"/>
</dbReference>
<evidence type="ECO:0000256" key="15">
    <source>
        <dbReference type="ARBA" id="ARBA00023180"/>
    </source>
</evidence>
<reference evidence="23" key="1">
    <citation type="submission" date="2023-07" db="EMBL/GenBank/DDBJ databases">
        <title>draft genome sequence of fig (Ficus carica).</title>
        <authorList>
            <person name="Takahashi T."/>
            <person name="Nishimura K."/>
        </authorList>
    </citation>
    <scope>NUCLEOTIDE SEQUENCE</scope>
</reference>
<evidence type="ECO:0000256" key="12">
    <source>
        <dbReference type="ARBA" id="ARBA00023136"/>
    </source>
</evidence>
<keyword evidence="8 18" id="KW-0547">Nucleotide-binding</keyword>
<sequence>MASNIFITIILFYIFLFSAGLNPLKAKSLVKIGYWLPSDNDIFPISHINSSLFTHLIYASVSINSSSYELSIPSQYKNLLTSFTDTVKVRNPSITTLLSISADYPAFSELLKSPSNRKIFIDDTIRFARSYGFQGLDLNAVINYRENFTSSDMENMGTLLVEWRAAVNYEAGVAKLPLILTAVLPYAPDFDDQEQNSPSLPVDFIRSCLDWVHLVNAGYHVPERSNFTGAHAALYDPSSVWSTDYGIKKWIDKGLDASKIVMGLHFYGYAWRLMNPAENGIGSLASGPSNTSYADIHGRIIYNEITSNYITTYKPEVLYNSTYVVKYFTVDGSTWICFDDAEIVKTKVSYAMDKKLLGYFVWTLSFDDYDEVLSLTAAQEDSSKERRKTMQLKLFFMILIAIVTVFIIAAGLLCLYYSRKRIPNLKAEGSKPAATEKHADEAAGDQFTSSHRYLQFFSFAEIDAATEGFSEENFLGKGGYGDVYKGVLSNGEKIAVKRLSKASSQGIKEFKNEVKLTAELQHVNLARILGICTEQGEQMLVYEYMPKKSLDLYLFDHNERHLLDWKKRVDIIEGVTQGLLYLQEYSRLTIIHRDLKPSNILLDNEMKPKISDFAMARIFVKDEDEANTSRIVGTIGFIPPEYLNQGVYSTKLDVFSFGVLLLQIISGKKTCLSYGPNKLNILEYAYELRKEGKGMEFMDPILDDTFSPCKLIRCLQIALLCVQENANDRPSMLVVSSMLKNDNVALASPKRPAFASGRDQDNPESSRPMPPLRLDTCSDDAANLRTW</sequence>
<keyword evidence="10 18" id="KW-0067">ATP-binding</keyword>
<evidence type="ECO:0000313" key="24">
    <source>
        <dbReference type="Proteomes" id="UP001187192"/>
    </source>
</evidence>
<dbReference type="InterPro" id="IPR029070">
    <property type="entry name" value="Chitinase_insertion_sf"/>
</dbReference>
<evidence type="ECO:0000256" key="14">
    <source>
        <dbReference type="ARBA" id="ARBA00023170"/>
    </source>
</evidence>
<dbReference type="GO" id="GO:0004674">
    <property type="term" value="F:protein serine/threonine kinase activity"/>
    <property type="evidence" value="ECO:0007669"/>
    <property type="project" value="UniProtKB-KW"/>
</dbReference>
<evidence type="ECO:0000256" key="7">
    <source>
        <dbReference type="ARBA" id="ARBA00022737"/>
    </source>
</evidence>
<dbReference type="InterPro" id="IPR017853">
    <property type="entry name" value="GH"/>
</dbReference>
<keyword evidence="14" id="KW-0675">Receptor</keyword>
<comment type="subcellular location">
    <subcellularLocation>
        <location evidence="1">Membrane</location>
        <topology evidence="1">Single-pass membrane protein</topology>
    </subcellularLocation>
</comment>
<feature type="domain" description="Protein kinase" evidence="21">
    <location>
        <begin position="469"/>
        <end position="746"/>
    </location>
</feature>
<gene>
    <name evidence="23" type="ORF">TIFTF001_035677</name>
</gene>
<feature type="binding site" evidence="18">
    <location>
        <position position="497"/>
    </location>
    <ligand>
        <name>ATP</name>
        <dbReference type="ChEBI" id="CHEBI:30616"/>
    </ligand>
</feature>
<dbReference type="EC" id="2.7.11.1" evidence="2"/>
<keyword evidence="11 20" id="KW-1133">Transmembrane helix</keyword>
<comment type="catalytic activity">
    <reaction evidence="17">
        <text>L-seryl-[protein] + ATP = O-phospho-L-seryl-[protein] + ADP + H(+)</text>
        <dbReference type="Rhea" id="RHEA:17989"/>
        <dbReference type="Rhea" id="RHEA-COMP:9863"/>
        <dbReference type="Rhea" id="RHEA-COMP:11604"/>
        <dbReference type="ChEBI" id="CHEBI:15378"/>
        <dbReference type="ChEBI" id="CHEBI:29999"/>
        <dbReference type="ChEBI" id="CHEBI:30616"/>
        <dbReference type="ChEBI" id="CHEBI:83421"/>
        <dbReference type="ChEBI" id="CHEBI:456216"/>
        <dbReference type="EC" id="2.7.11.1"/>
    </reaction>
</comment>
<keyword evidence="5 20" id="KW-0812">Transmembrane</keyword>
<dbReference type="GO" id="GO:0005975">
    <property type="term" value="P:carbohydrate metabolic process"/>
    <property type="evidence" value="ECO:0007669"/>
    <property type="project" value="InterPro"/>
</dbReference>
<evidence type="ECO:0000256" key="8">
    <source>
        <dbReference type="ARBA" id="ARBA00022741"/>
    </source>
</evidence>
<evidence type="ECO:0000259" key="21">
    <source>
        <dbReference type="PROSITE" id="PS50011"/>
    </source>
</evidence>
<evidence type="ECO:0000256" key="4">
    <source>
        <dbReference type="ARBA" id="ARBA00022679"/>
    </source>
</evidence>
<evidence type="ECO:0000256" key="11">
    <source>
        <dbReference type="ARBA" id="ARBA00022989"/>
    </source>
</evidence>
<keyword evidence="24" id="KW-1185">Reference proteome</keyword>
<evidence type="ECO:0000256" key="10">
    <source>
        <dbReference type="ARBA" id="ARBA00022840"/>
    </source>
</evidence>
<evidence type="ECO:0000256" key="2">
    <source>
        <dbReference type="ARBA" id="ARBA00012513"/>
    </source>
</evidence>
<dbReference type="FunFam" id="1.10.510.10:FF:000060">
    <property type="entry name" value="G-type lectin S-receptor-like serine/threonine-protein kinase"/>
    <property type="match status" value="1"/>
</dbReference>
<dbReference type="SMART" id="SM00220">
    <property type="entry name" value="S_TKc"/>
    <property type="match status" value="1"/>
</dbReference>
<comment type="caution">
    <text evidence="23">The sequence shown here is derived from an EMBL/GenBank/DDBJ whole genome shotgun (WGS) entry which is preliminary data.</text>
</comment>
<keyword evidence="13" id="KW-1015">Disulfide bond</keyword>
<dbReference type="InterPro" id="IPR011009">
    <property type="entry name" value="Kinase-like_dom_sf"/>
</dbReference>
<keyword evidence="7" id="KW-0677">Repeat</keyword>
<dbReference type="PROSITE" id="PS51910">
    <property type="entry name" value="GH18_2"/>
    <property type="match status" value="1"/>
</dbReference>
<keyword evidence="12 20" id="KW-0472">Membrane</keyword>
<dbReference type="Gene3D" id="3.30.200.20">
    <property type="entry name" value="Phosphorylase Kinase, domain 1"/>
    <property type="match status" value="1"/>
</dbReference>
<dbReference type="Gene3D" id="3.10.50.10">
    <property type="match status" value="1"/>
</dbReference>
<keyword evidence="3" id="KW-0723">Serine/threonine-protein kinase</keyword>
<dbReference type="CDD" id="cd14066">
    <property type="entry name" value="STKc_IRAK"/>
    <property type="match status" value="1"/>
</dbReference>
<dbReference type="InterPro" id="IPR017441">
    <property type="entry name" value="Protein_kinase_ATP_BS"/>
</dbReference>
<feature type="region of interest" description="Disordered" evidence="19">
    <location>
        <begin position="750"/>
        <end position="787"/>
    </location>
</feature>
<dbReference type="PROSITE" id="PS50011">
    <property type="entry name" value="PROTEIN_KINASE_DOM"/>
    <property type="match status" value="1"/>
</dbReference>
<dbReference type="InterPro" id="IPR001223">
    <property type="entry name" value="Glyco_hydro18_cat"/>
</dbReference>
<dbReference type="Gene3D" id="1.10.510.10">
    <property type="entry name" value="Transferase(Phosphotransferase) domain 1"/>
    <property type="match status" value="1"/>
</dbReference>
<evidence type="ECO:0000256" key="17">
    <source>
        <dbReference type="ARBA" id="ARBA00048679"/>
    </source>
</evidence>